<organism evidence="2 3">
    <name type="scientific">Actinomadura meridiana</name>
    <dbReference type="NCBI Taxonomy" id="559626"/>
    <lineage>
        <taxon>Bacteria</taxon>
        <taxon>Bacillati</taxon>
        <taxon>Actinomycetota</taxon>
        <taxon>Actinomycetes</taxon>
        <taxon>Streptosporangiales</taxon>
        <taxon>Thermomonosporaceae</taxon>
        <taxon>Actinomadura</taxon>
    </lineage>
</organism>
<evidence type="ECO:0000313" key="3">
    <source>
        <dbReference type="Proteomes" id="UP001501710"/>
    </source>
</evidence>
<reference evidence="3" key="1">
    <citation type="journal article" date="2019" name="Int. J. Syst. Evol. Microbiol.">
        <title>The Global Catalogue of Microorganisms (GCM) 10K type strain sequencing project: providing services to taxonomists for standard genome sequencing and annotation.</title>
        <authorList>
            <consortium name="The Broad Institute Genomics Platform"/>
            <consortium name="The Broad Institute Genome Sequencing Center for Infectious Disease"/>
            <person name="Wu L."/>
            <person name="Ma J."/>
        </authorList>
    </citation>
    <scope>NUCLEOTIDE SEQUENCE [LARGE SCALE GENOMIC DNA]</scope>
    <source>
        <strain evidence="3">JCM 17440</strain>
    </source>
</reference>
<keyword evidence="3" id="KW-1185">Reference proteome</keyword>
<evidence type="ECO:0000256" key="1">
    <source>
        <dbReference type="SAM" id="Phobius"/>
    </source>
</evidence>
<sequence>MENSWTDAVPSASYPVSGYGRGTVCEEPSERAYPFVLLTPVHATHPMARAWTEVDWSLVVAGIAVLVFTAELGRRAGATARLTAFCSAASLAVVVVVPRLVCAVPRPRFRAPSTAAAR</sequence>
<keyword evidence="1" id="KW-0472">Membrane</keyword>
<feature type="transmembrane region" description="Helical" evidence="1">
    <location>
        <begin position="82"/>
        <end position="101"/>
    </location>
</feature>
<keyword evidence="1" id="KW-1133">Transmembrane helix</keyword>
<keyword evidence="1" id="KW-0812">Transmembrane</keyword>
<dbReference type="EMBL" id="BAABAS010000005">
    <property type="protein sequence ID" value="GAA4228650.1"/>
    <property type="molecule type" value="Genomic_DNA"/>
</dbReference>
<comment type="caution">
    <text evidence="2">The sequence shown here is derived from an EMBL/GenBank/DDBJ whole genome shotgun (WGS) entry which is preliminary data.</text>
</comment>
<dbReference type="RefSeq" id="WP_344893146.1">
    <property type="nucleotide sequence ID" value="NZ_BAABAS010000005.1"/>
</dbReference>
<accession>A0ABP8BWP4</accession>
<dbReference type="Proteomes" id="UP001501710">
    <property type="component" value="Unassembled WGS sequence"/>
</dbReference>
<proteinExistence type="predicted"/>
<protein>
    <submittedName>
        <fullName evidence="2">Uncharacterized protein</fullName>
    </submittedName>
</protein>
<evidence type="ECO:0000313" key="2">
    <source>
        <dbReference type="EMBL" id="GAA4228650.1"/>
    </source>
</evidence>
<name>A0ABP8BWP4_9ACTN</name>
<gene>
    <name evidence="2" type="ORF">GCM10022254_19180</name>
</gene>
<feature type="transmembrane region" description="Helical" evidence="1">
    <location>
        <begin position="54"/>
        <end position="70"/>
    </location>
</feature>